<reference evidence="2 3" key="1">
    <citation type="submission" date="2016-11" db="EMBL/GenBank/DDBJ databases">
        <authorList>
            <person name="Jaros S."/>
            <person name="Januszkiewicz K."/>
            <person name="Wedrychowicz H."/>
        </authorList>
    </citation>
    <scope>NUCLEOTIDE SEQUENCE [LARGE SCALE GENOMIC DNA]</scope>
    <source>
        <strain evidence="2 3">DSM 9705</strain>
    </source>
</reference>
<sequence>MSVTIPVSWGELLDKITILRIKKERLADPEKRRNVLRELAILEEAWQGRQSAPRELAELAEQLRSVNEALWDIEDEIRDCERRSDFGQRFVELARKVYRTNDRRASLKYRVNDLLGSDIVEEKAYQAY</sequence>
<dbReference type="InterPro" id="IPR046163">
    <property type="entry name" value="DUF6165"/>
</dbReference>
<keyword evidence="3" id="KW-1185">Reference proteome</keyword>
<dbReference type="Pfam" id="PF19662">
    <property type="entry name" value="DUF6165"/>
    <property type="match status" value="1"/>
</dbReference>
<evidence type="ECO:0000256" key="1">
    <source>
        <dbReference type="SAM" id="Coils"/>
    </source>
</evidence>
<keyword evidence="1" id="KW-0175">Coiled coil</keyword>
<organism evidence="2 3">
    <name type="scientific">Desulfofustis glycolicus DSM 9705</name>
    <dbReference type="NCBI Taxonomy" id="1121409"/>
    <lineage>
        <taxon>Bacteria</taxon>
        <taxon>Pseudomonadati</taxon>
        <taxon>Thermodesulfobacteriota</taxon>
        <taxon>Desulfobulbia</taxon>
        <taxon>Desulfobulbales</taxon>
        <taxon>Desulfocapsaceae</taxon>
        <taxon>Desulfofustis</taxon>
    </lineage>
</organism>
<feature type="coiled-coil region" evidence="1">
    <location>
        <begin position="56"/>
        <end position="83"/>
    </location>
</feature>
<protein>
    <submittedName>
        <fullName evidence="2">Uncharacterized protein</fullName>
    </submittedName>
</protein>
<dbReference type="OrthoDB" id="9155693at2"/>
<dbReference type="AlphaFoldDB" id="A0A1M5VGT4"/>
<evidence type="ECO:0000313" key="2">
    <source>
        <dbReference type="EMBL" id="SHH74436.1"/>
    </source>
</evidence>
<gene>
    <name evidence="2" type="ORF">SAMN02745124_01682</name>
</gene>
<dbReference type="RefSeq" id="WP_073375109.1">
    <property type="nucleotide sequence ID" value="NZ_FQXS01000008.1"/>
</dbReference>
<proteinExistence type="predicted"/>
<accession>A0A1M5VGT4</accession>
<name>A0A1M5VGT4_9BACT</name>
<dbReference type="STRING" id="1121409.SAMN02745124_01682"/>
<dbReference type="Proteomes" id="UP000184139">
    <property type="component" value="Unassembled WGS sequence"/>
</dbReference>
<evidence type="ECO:0000313" key="3">
    <source>
        <dbReference type="Proteomes" id="UP000184139"/>
    </source>
</evidence>
<dbReference type="EMBL" id="FQXS01000008">
    <property type="protein sequence ID" value="SHH74436.1"/>
    <property type="molecule type" value="Genomic_DNA"/>
</dbReference>